<evidence type="ECO:0000256" key="11">
    <source>
        <dbReference type="RuleBase" id="RU368116"/>
    </source>
</evidence>
<protein>
    <recommendedName>
        <fullName evidence="3 11">Adenosine kinase</fullName>
        <shortName evidence="11">AK</shortName>
        <ecNumber evidence="3 11">2.7.1.20</ecNumber>
    </recommendedName>
    <alternativeName>
        <fullName evidence="11">Adenosine 5'-phosphotransferase</fullName>
    </alternativeName>
</protein>
<dbReference type="CDD" id="cd01168">
    <property type="entry name" value="adenosine_kinase"/>
    <property type="match status" value="1"/>
</dbReference>
<comment type="subunit">
    <text evidence="11">Monomer.</text>
</comment>
<comment type="subcellular location">
    <subcellularLocation>
        <location evidence="11">Nucleus</location>
    </subcellularLocation>
</comment>
<dbReference type="InterPro" id="IPR029056">
    <property type="entry name" value="Ribokinase-like"/>
</dbReference>
<evidence type="ECO:0000256" key="7">
    <source>
        <dbReference type="ARBA" id="ARBA00022777"/>
    </source>
</evidence>
<evidence type="ECO:0000256" key="5">
    <source>
        <dbReference type="ARBA" id="ARBA00022726"/>
    </source>
</evidence>
<evidence type="ECO:0000259" key="12">
    <source>
        <dbReference type="Pfam" id="PF00294"/>
    </source>
</evidence>
<dbReference type="Gene3D" id="3.30.1110.10">
    <property type="match status" value="1"/>
</dbReference>
<dbReference type="GO" id="GO:0005524">
    <property type="term" value="F:ATP binding"/>
    <property type="evidence" value="ECO:0007669"/>
    <property type="project" value="UniProtKB-UniRule"/>
</dbReference>
<dbReference type="Gene3D" id="3.40.1190.20">
    <property type="match status" value="1"/>
</dbReference>
<dbReference type="UniPathway" id="UPA00588">
    <property type="reaction ID" value="UER00659"/>
</dbReference>
<keyword evidence="5 11" id="KW-0660">Purine salvage</keyword>
<feature type="active site" description="Proton acceptor" evidence="10">
    <location>
        <position position="302"/>
    </location>
</feature>
<dbReference type="GO" id="GO:0004001">
    <property type="term" value="F:adenosine kinase activity"/>
    <property type="evidence" value="ECO:0007669"/>
    <property type="project" value="UniProtKB-UniRule"/>
</dbReference>
<keyword evidence="4 11" id="KW-0808">Transferase</keyword>
<evidence type="ECO:0000256" key="1">
    <source>
        <dbReference type="ARBA" id="ARBA00004801"/>
    </source>
</evidence>
<dbReference type="PANTHER" id="PTHR45769">
    <property type="entry name" value="ADENOSINE KINASE"/>
    <property type="match status" value="1"/>
</dbReference>
<evidence type="ECO:0000256" key="4">
    <source>
        <dbReference type="ARBA" id="ARBA00022679"/>
    </source>
</evidence>
<dbReference type="InterPro" id="IPR011611">
    <property type="entry name" value="PfkB_dom"/>
</dbReference>
<evidence type="ECO:0000256" key="6">
    <source>
        <dbReference type="ARBA" id="ARBA00022741"/>
    </source>
</evidence>
<dbReference type="FunFam" id="3.30.1110.10:FF:000001">
    <property type="entry name" value="Adenosine kinase a"/>
    <property type="match status" value="1"/>
</dbReference>
<dbReference type="PRINTS" id="PR00989">
    <property type="entry name" value="ADENOKINASE"/>
</dbReference>
<comment type="similarity">
    <text evidence="2 11">Belongs to the carbohydrate kinase PfkB family.</text>
</comment>
<dbReference type="PROSITE" id="PS00584">
    <property type="entry name" value="PFKB_KINASES_2"/>
    <property type="match status" value="1"/>
</dbReference>
<dbReference type="SUPFAM" id="SSF53613">
    <property type="entry name" value="Ribokinase-like"/>
    <property type="match status" value="1"/>
</dbReference>
<proteinExistence type="inferred from homology"/>
<dbReference type="PANTHER" id="PTHR45769:SF3">
    <property type="entry name" value="ADENOSINE KINASE"/>
    <property type="match status" value="1"/>
</dbReference>
<dbReference type="GO" id="GO:0006144">
    <property type="term" value="P:purine nucleobase metabolic process"/>
    <property type="evidence" value="ECO:0007669"/>
    <property type="project" value="TreeGrafter"/>
</dbReference>
<evidence type="ECO:0000256" key="3">
    <source>
        <dbReference type="ARBA" id="ARBA00012119"/>
    </source>
</evidence>
<dbReference type="InterPro" id="IPR001805">
    <property type="entry name" value="Adenokinase"/>
</dbReference>
<comment type="pathway">
    <text evidence="1 11">Purine metabolism; AMP biosynthesis via salvage pathway; AMP from adenosine: step 1/1.</text>
</comment>
<dbReference type="Pfam" id="PF00294">
    <property type="entry name" value="PfkB"/>
    <property type="match status" value="1"/>
</dbReference>
<name>A0A1B6J821_9HEMI</name>
<dbReference type="FunFam" id="3.40.1190.20:FF:000006">
    <property type="entry name" value="Adenosine kinase 2"/>
    <property type="match status" value="1"/>
</dbReference>
<evidence type="ECO:0000256" key="9">
    <source>
        <dbReference type="ARBA" id="ARBA00022842"/>
    </source>
</evidence>
<comment type="catalytic activity">
    <reaction evidence="11">
        <text>adenosine + ATP = AMP + ADP + H(+)</text>
        <dbReference type="Rhea" id="RHEA:20824"/>
        <dbReference type="ChEBI" id="CHEBI:15378"/>
        <dbReference type="ChEBI" id="CHEBI:16335"/>
        <dbReference type="ChEBI" id="CHEBI:30616"/>
        <dbReference type="ChEBI" id="CHEBI:456215"/>
        <dbReference type="ChEBI" id="CHEBI:456216"/>
        <dbReference type="EC" id="2.7.1.20"/>
    </reaction>
</comment>
<comment type="cofactor">
    <cofactor evidence="11">
        <name>Mg(2+)</name>
        <dbReference type="ChEBI" id="CHEBI:18420"/>
    </cofactor>
    <text evidence="11">Binds 3 Mg(2+) ions per subunit.</text>
</comment>
<keyword evidence="11" id="KW-0539">Nucleus</keyword>
<evidence type="ECO:0000256" key="10">
    <source>
        <dbReference type="PIRSR" id="PIRSR601805-1"/>
    </source>
</evidence>
<dbReference type="GO" id="GO:0005829">
    <property type="term" value="C:cytosol"/>
    <property type="evidence" value="ECO:0007669"/>
    <property type="project" value="TreeGrafter"/>
</dbReference>
<organism evidence="13">
    <name type="scientific">Homalodisca liturata</name>
    <dbReference type="NCBI Taxonomy" id="320908"/>
    <lineage>
        <taxon>Eukaryota</taxon>
        <taxon>Metazoa</taxon>
        <taxon>Ecdysozoa</taxon>
        <taxon>Arthropoda</taxon>
        <taxon>Hexapoda</taxon>
        <taxon>Insecta</taxon>
        <taxon>Pterygota</taxon>
        <taxon>Neoptera</taxon>
        <taxon>Paraneoptera</taxon>
        <taxon>Hemiptera</taxon>
        <taxon>Auchenorrhyncha</taxon>
        <taxon>Membracoidea</taxon>
        <taxon>Cicadellidae</taxon>
        <taxon>Cicadellinae</taxon>
        <taxon>Proconiini</taxon>
        <taxon>Homalodisca</taxon>
    </lineage>
</organism>
<accession>A0A1B6J821</accession>
<reference evidence="13" key="1">
    <citation type="submission" date="2015-11" db="EMBL/GenBank/DDBJ databases">
        <title>De novo transcriptome assembly of four potential Pierce s Disease insect vectors from Arizona vineyards.</title>
        <authorList>
            <person name="Tassone E.E."/>
        </authorList>
    </citation>
    <scope>NUCLEOTIDE SEQUENCE</scope>
</reference>
<dbReference type="AlphaFoldDB" id="A0A1B6J821"/>
<dbReference type="GO" id="GO:0044209">
    <property type="term" value="P:AMP salvage"/>
    <property type="evidence" value="ECO:0007669"/>
    <property type="project" value="UniProtKB-UniRule"/>
</dbReference>
<keyword evidence="9 11" id="KW-0460">Magnesium</keyword>
<dbReference type="EMBL" id="GECU01012443">
    <property type="protein sequence ID" value="JAS95263.1"/>
    <property type="molecule type" value="Transcribed_RNA"/>
</dbReference>
<keyword evidence="7 11" id="KW-0418">Kinase</keyword>
<dbReference type="GO" id="GO:0006169">
    <property type="term" value="P:adenosine salvage"/>
    <property type="evidence" value="ECO:0007669"/>
    <property type="project" value="UniProtKB-ARBA"/>
</dbReference>
<evidence type="ECO:0000256" key="2">
    <source>
        <dbReference type="ARBA" id="ARBA00010688"/>
    </source>
</evidence>
<keyword evidence="8 11" id="KW-0067">ATP-binding</keyword>
<evidence type="ECO:0000256" key="8">
    <source>
        <dbReference type="ARBA" id="ARBA00022840"/>
    </source>
</evidence>
<dbReference type="GO" id="GO:0005634">
    <property type="term" value="C:nucleus"/>
    <property type="evidence" value="ECO:0007669"/>
    <property type="project" value="UniProtKB-SubCell"/>
</dbReference>
<evidence type="ECO:0000313" key="13">
    <source>
        <dbReference type="EMBL" id="JAS95263.1"/>
    </source>
</evidence>
<comment type="function">
    <text evidence="11">ATP dependent phosphorylation of adenosine and other related nucleoside analogs to monophosphate derivatives.</text>
</comment>
<feature type="domain" description="Carbohydrate kinase PfkB" evidence="12">
    <location>
        <begin position="34"/>
        <end position="341"/>
    </location>
</feature>
<sequence>MDGHVREGMLLGMCNPLLDISATVDGDLLAKYHMKPNDAILAEDQHMPLYKELVEQYKVEYIAGGAAQNALRVAQWLLGKPKVCVFFGCIGRDEFGEILVKKATEDGVDVQYQYNEKQPTGTCAVLITNNGTQRSLCANLAAANHFTPDHIRLPENKKIVQSVDYVYVSGFFLTVSVESILEVAEVALQRNKLFCMNLSAPFLSQLFKTQMMKVMPYVDILFGNETEAAVFAKEQDLEEKEDLHKVALLMTRLPKQNTKRSRIVIITQGAEPVILAKDGETKEFPVSLLPPEKLVDTNGAGDAFVGGFLAQLIQGASIDQCIDCGVWAATEIVQRSGCTFDGPAHYTP</sequence>
<keyword evidence="6 11" id="KW-0547">Nucleotide-binding</keyword>
<dbReference type="EC" id="2.7.1.20" evidence="3 11"/>
<dbReference type="InterPro" id="IPR002173">
    <property type="entry name" value="Carboh/pur_kinase_PfkB_CS"/>
</dbReference>
<gene>
    <name evidence="13" type="ORF">g.44662</name>
</gene>